<sequence>MTARVGLAALAATIAPGSLLAIPADYAGPAIAATLALIRQGTGGLRLVTAPTAGLQADLLIGAGLVAEIETAGISLGEWGSAERFRAAVAAGLTVRDATCPALHAGFQAAEKGVPFLPLRGVLGSDLLKVRPDWRVIDNPLADAPDPILLVPAIRPDVALFHAALADSAGNVWIGLRRELATLAHAARRTLVTVEALHPGNLLDDPLRAPGVLPHLYVDQVAVVQGGAWPLPFPGVEGDEDALARYAEASRDAAAFTHLIGAWLDGRD</sequence>
<reference evidence="3" key="1">
    <citation type="journal article" date="2019" name="Int. J. Syst. Evol. Microbiol.">
        <title>The Global Catalogue of Microorganisms (GCM) 10K type strain sequencing project: providing services to taxonomists for standard genome sequencing and annotation.</title>
        <authorList>
            <consortium name="The Broad Institute Genomics Platform"/>
            <consortium name="The Broad Institute Genome Sequencing Center for Infectious Disease"/>
            <person name="Wu L."/>
            <person name="Ma J."/>
        </authorList>
    </citation>
    <scope>NUCLEOTIDE SEQUENCE [LARGE SCALE GENOMIC DNA]</scope>
    <source>
        <strain evidence="3">KCTC 15012</strain>
    </source>
</reference>
<proteinExistence type="predicted"/>
<dbReference type="Pfam" id="PF01144">
    <property type="entry name" value="CoA_trans"/>
    <property type="match status" value="1"/>
</dbReference>
<keyword evidence="2" id="KW-0808">Transferase</keyword>
<evidence type="ECO:0000256" key="1">
    <source>
        <dbReference type="SAM" id="SignalP"/>
    </source>
</evidence>
<dbReference type="InterPro" id="IPR004165">
    <property type="entry name" value="CoA_trans_fam_I"/>
</dbReference>
<dbReference type="InterPro" id="IPR037171">
    <property type="entry name" value="NagB/RpiA_transferase-like"/>
</dbReference>
<gene>
    <name evidence="2" type="ORF">ACFSNB_04400</name>
</gene>
<dbReference type="RefSeq" id="WP_377314823.1">
    <property type="nucleotide sequence ID" value="NZ_JBHUIY010000005.1"/>
</dbReference>
<keyword evidence="3" id="KW-1185">Reference proteome</keyword>
<accession>A0ABW5C7B3</accession>
<dbReference type="SMART" id="SM00882">
    <property type="entry name" value="CoA_trans"/>
    <property type="match status" value="1"/>
</dbReference>
<evidence type="ECO:0000313" key="3">
    <source>
        <dbReference type="Proteomes" id="UP001597296"/>
    </source>
</evidence>
<dbReference type="EMBL" id="JBHUIY010000005">
    <property type="protein sequence ID" value="MFD2233040.1"/>
    <property type="molecule type" value="Genomic_DNA"/>
</dbReference>
<evidence type="ECO:0000313" key="2">
    <source>
        <dbReference type="EMBL" id="MFD2233040.1"/>
    </source>
</evidence>
<feature type="signal peptide" evidence="1">
    <location>
        <begin position="1"/>
        <end position="21"/>
    </location>
</feature>
<dbReference type="GO" id="GO:0016740">
    <property type="term" value="F:transferase activity"/>
    <property type="evidence" value="ECO:0007669"/>
    <property type="project" value="UniProtKB-KW"/>
</dbReference>
<feature type="chain" id="PRO_5045183001" evidence="1">
    <location>
        <begin position="22"/>
        <end position="268"/>
    </location>
</feature>
<dbReference type="Gene3D" id="3.30.30.40">
    <property type="match status" value="1"/>
</dbReference>
<comment type="caution">
    <text evidence="2">The sequence shown here is derived from an EMBL/GenBank/DDBJ whole genome shotgun (WGS) entry which is preliminary data.</text>
</comment>
<name>A0ABW5C7B3_9PROT</name>
<keyword evidence="1" id="KW-0732">Signal</keyword>
<dbReference type="Proteomes" id="UP001597296">
    <property type="component" value="Unassembled WGS sequence"/>
</dbReference>
<protein>
    <submittedName>
        <fullName evidence="2">CoA transferase subunit A</fullName>
    </submittedName>
</protein>
<dbReference type="Gene3D" id="3.40.1080.10">
    <property type="entry name" value="Glutaconate Coenzyme A-transferase"/>
    <property type="match status" value="1"/>
</dbReference>
<organism evidence="2 3">
    <name type="scientific">Phaeospirillum tilakii</name>
    <dbReference type="NCBI Taxonomy" id="741673"/>
    <lineage>
        <taxon>Bacteria</taxon>
        <taxon>Pseudomonadati</taxon>
        <taxon>Pseudomonadota</taxon>
        <taxon>Alphaproteobacteria</taxon>
        <taxon>Rhodospirillales</taxon>
        <taxon>Rhodospirillaceae</taxon>
        <taxon>Phaeospirillum</taxon>
    </lineage>
</organism>
<dbReference type="SUPFAM" id="SSF100950">
    <property type="entry name" value="NagB/RpiA/CoA transferase-like"/>
    <property type="match status" value="1"/>
</dbReference>